<evidence type="ECO:0000313" key="1">
    <source>
        <dbReference type="EMBL" id="PSM37409.1"/>
    </source>
</evidence>
<proteinExistence type="predicted"/>
<dbReference type="Gene3D" id="3.40.50.1820">
    <property type="entry name" value="alpha/beta hydrolase"/>
    <property type="match status" value="1"/>
</dbReference>
<name>A0A2P8PTU5_9ACTN</name>
<evidence type="ECO:0000313" key="2">
    <source>
        <dbReference type="Proteomes" id="UP000240429"/>
    </source>
</evidence>
<organism evidence="1 2">
    <name type="scientific">Streptomyces dioscori</name>
    <dbReference type="NCBI Taxonomy" id="2109333"/>
    <lineage>
        <taxon>Bacteria</taxon>
        <taxon>Bacillati</taxon>
        <taxon>Actinomycetota</taxon>
        <taxon>Actinomycetes</taxon>
        <taxon>Kitasatosporales</taxon>
        <taxon>Streptomycetaceae</taxon>
        <taxon>Streptomyces</taxon>
        <taxon>Streptomyces aurantiacus group</taxon>
    </lineage>
</organism>
<dbReference type="AlphaFoldDB" id="A0A2P8PTU5"/>
<dbReference type="EMBL" id="PYBJ01000042">
    <property type="protein sequence ID" value="PSM37409.1"/>
    <property type="molecule type" value="Genomic_DNA"/>
</dbReference>
<feature type="non-terminal residue" evidence="1">
    <location>
        <position position="1"/>
    </location>
</feature>
<accession>A0A2P8PTU5</accession>
<sequence>AQETAGLLTPDGQVTALVLLDSVLPLPTHLPPTDHALRHFRDFATYVRHTYGTALDLPYDELADLDDLDDTARIDLVIKVLRDTVELPEAVLEHQRTSYLDLRSGERHRPGTYAGRTLLYRASEPAPHTVRDPRYEREDATLGWDAHCTDLTVVPLPGHHLSLLDPPVVDHLARLLTRDLRDS</sequence>
<keyword evidence="2" id="KW-1185">Reference proteome</keyword>
<comment type="caution">
    <text evidence="1">The sequence shown here is derived from an EMBL/GenBank/DDBJ whole genome shotgun (WGS) entry which is preliminary data.</text>
</comment>
<dbReference type="SUPFAM" id="SSF53474">
    <property type="entry name" value="alpha/beta-Hydrolases"/>
    <property type="match status" value="1"/>
</dbReference>
<gene>
    <name evidence="1" type="ORF">C6Y14_42605</name>
</gene>
<dbReference type="Proteomes" id="UP000240429">
    <property type="component" value="Unassembled WGS sequence"/>
</dbReference>
<dbReference type="InterPro" id="IPR029058">
    <property type="entry name" value="AB_hydrolase_fold"/>
</dbReference>
<reference evidence="1 2" key="1">
    <citation type="submission" date="2018-03" db="EMBL/GenBank/DDBJ databases">
        <title>Streptomyces dioscori sp. nov., a novel endophytic actinobacterium isolated from bulbil of Dioscorea bulbifera L.</title>
        <authorList>
            <person name="Zhikuan W."/>
        </authorList>
    </citation>
    <scope>NUCLEOTIDE SEQUENCE [LARGE SCALE GENOMIC DNA]</scope>
    <source>
        <strain evidence="1 2">A217</strain>
    </source>
</reference>
<protein>
    <submittedName>
        <fullName evidence="1">Polyketide synthase</fullName>
    </submittedName>
</protein>